<dbReference type="SUPFAM" id="SSF57184">
    <property type="entry name" value="Growth factor receptor domain"/>
    <property type="match status" value="1"/>
</dbReference>
<evidence type="ECO:0000256" key="6">
    <source>
        <dbReference type="SAM" id="SignalP"/>
    </source>
</evidence>
<reference evidence="8 9" key="1">
    <citation type="submission" date="2018-04" db="EMBL/GenBank/DDBJ databases">
        <title>The genome of golden apple snail Pomacea canaliculata provides insight into stress tolerance and invasive adaptation.</title>
        <authorList>
            <person name="Liu C."/>
            <person name="Liu B."/>
            <person name="Ren Y."/>
            <person name="Zhang Y."/>
            <person name="Wang H."/>
            <person name="Li S."/>
            <person name="Jiang F."/>
            <person name="Yin L."/>
            <person name="Zhang G."/>
            <person name="Qian W."/>
            <person name="Fan W."/>
        </authorList>
    </citation>
    <scope>NUCLEOTIDE SEQUENCE [LARGE SCALE GENOMIC DNA]</scope>
    <source>
        <strain evidence="8">SZHN2017</strain>
        <tissue evidence="8">Muscle</tissue>
    </source>
</reference>
<dbReference type="GO" id="GO:0005509">
    <property type="term" value="F:calcium ion binding"/>
    <property type="evidence" value="ECO:0007669"/>
    <property type="project" value="InterPro"/>
</dbReference>
<dbReference type="PROSITE" id="PS01186">
    <property type="entry name" value="EGF_2"/>
    <property type="match status" value="2"/>
</dbReference>
<evidence type="ECO:0000256" key="5">
    <source>
        <dbReference type="SAM" id="MobiDB-lite"/>
    </source>
</evidence>
<dbReference type="InterPro" id="IPR000152">
    <property type="entry name" value="EGF-type_Asp/Asn_hydroxyl_site"/>
</dbReference>
<feature type="chain" id="PRO_5015761417" description="EGF-like domain-containing protein" evidence="6">
    <location>
        <begin position="26"/>
        <end position="541"/>
    </location>
</feature>
<sequence>MEPWRWRFALAVSMAALLFPHCVTCQANVTETGNSTSPLTTAPTINSISAPITNETLTAPSNATGQENVTAPGNVNPPQTNSSTTSSNSSVNEHNVTTAITPTTTTSNNSISVNVTTAVPNNVSSPNVTTASPPIVTVTSPRPVCSNDTCKHGVCGEKNGSGVGCICQPGWRGDNCSEDINECSLGICVNFDLCTNLVGSYTCYCKKGWAGTNCSEDIDECEKNHPCGDANSICKNTNGSYACLCNDGFERVNSTANCTKTVIIGNSLETNVVYGDEELFGPYLIPQSFPFNGKKHSAFYVSINGYVIFDDQLKRPFKPSNETVLEGQSIIAPYWTDIEIPEKSNTSKLFHLELSLENALKYNKTKAYFDQSAQIQSIMNESKIQTDLTSPTFIAVLTWSEVLPHKAEKFANLQLVLMTDGFQSVAIISYRTIWPANEHLKVDTYISGNHLEPIIDLKVPKRQVILLSNDSRPTNTYAACLQWRFKDHFQNYTKITCPCSLVRARQDRMFTVDEGQHRAQSKVWDSKGTKAICYYDDKYAA</sequence>
<feature type="region of interest" description="Disordered" evidence="5">
    <location>
        <begin position="56"/>
        <end position="94"/>
    </location>
</feature>
<comment type="caution">
    <text evidence="4">Lacks conserved residue(s) required for the propagation of feature annotation.</text>
</comment>
<feature type="domain" description="EGF-like" evidence="7">
    <location>
        <begin position="217"/>
        <end position="255"/>
    </location>
</feature>
<keyword evidence="3 4" id="KW-1015">Disulfide bond</keyword>
<dbReference type="PROSITE" id="PS00022">
    <property type="entry name" value="EGF_1"/>
    <property type="match status" value="2"/>
</dbReference>
<feature type="disulfide bond" evidence="4">
    <location>
        <begin position="205"/>
        <end position="214"/>
    </location>
</feature>
<feature type="disulfide bond" evidence="4">
    <location>
        <begin position="167"/>
        <end position="176"/>
    </location>
</feature>
<feature type="signal peptide" evidence="6">
    <location>
        <begin position="1"/>
        <end position="25"/>
    </location>
</feature>
<organism evidence="8 9">
    <name type="scientific">Pomacea canaliculata</name>
    <name type="common">Golden apple snail</name>
    <dbReference type="NCBI Taxonomy" id="400727"/>
    <lineage>
        <taxon>Eukaryota</taxon>
        <taxon>Metazoa</taxon>
        <taxon>Spiralia</taxon>
        <taxon>Lophotrochozoa</taxon>
        <taxon>Mollusca</taxon>
        <taxon>Gastropoda</taxon>
        <taxon>Caenogastropoda</taxon>
        <taxon>Architaenioglossa</taxon>
        <taxon>Ampullarioidea</taxon>
        <taxon>Ampullariidae</taxon>
        <taxon>Pomacea</taxon>
    </lineage>
</organism>
<evidence type="ECO:0000256" key="1">
    <source>
        <dbReference type="ARBA" id="ARBA00022536"/>
    </source>
</evidence>
<dbReference type="InterPro" id="IPR009030">
    <property type="entry name" value="Growth_fac_rcpt_cys_sf"/>
</dbReference>
<keyword evidence="6" id="KW-0732">Signal</keyword>
<dbReference type="Gene3D" id="2.10.25.10">
    <property type="entry name" value="Laminin"/>
    <property type="match status" value="2"/>
</dbReference>
<dbReference type="GO" id="GO:0007160">
    <property type="term" value="P:cell-matrix adhesion"/>
    <property type="evidence" value="ECO:0007669"/>
    <property type="project" value="InterPro"/>
</dbReference>
<dbReference type="SMART" id="SM00181">
    <property type="entry name" value="EGF"/>
    <property type="match status" value="3"/>
</dbReference>
<evidence type="ECO:0000256" key="4">
    <source>
        <dbReference type="PROSITE-ProRule" id="PRU00076"/>
    </source>
</evidence>
<dbReference type="AlphaFoldDB" id="A0A2T7PUZ8"/>
<dbReference type="PROSITE" id="PS50026">
    <property type="entry name" value="EGF_3"/>
    <property type="match status" value="3"/>
</dbReference>
<gene>
    <name evidence="8" type="ORF">C0Q70_04236</name>
</gene>
<keyword evidence="1 4" id="KW-0245">EGF-like domain</keyword>
<feature type="disulfide bond" evidence="4">
    <location>
        <begin position="145"/>
        <end position="155"/>
    </location>
</feature>
<evidence type="ECO:0000313" key="9">
    <source>
        <dbReference type="Proteomes" id="UP000245119"/>
    </source>
</evidence>
<dbReference type="InterPro" id="IPR001881">
    <property type="entry name" value="EGF-like_Ca-bd_dom"/>
</dbReference>
<dbReference type="Pfam" id="PF06119">
    <property type="entry name" value="NIDO"/>
    <property type="match status" value="1"/>
</dbReference>
<dbReference type="InterPro" id="IPR000742">
    <property type="entry name" value="EGF"/>
</dbReference>
<name>A0A2T7PUZ8_POMCA</name>
<evidence type="ECO:0000259" key="7">
    <source>
        <dbReference type="PROSITE" id="PS50026"/>
    </source>
</evidence>
<dbReference type="InterPro" id="IPR049883">
    <property type="entry name" value="NOTCH1_EGF-like"/>
</dbReference>
<dbReference type="CDD" id="cd00054">
    <property type="entry name" value="EGF_CA"/>
    <property type="match status" value="2"/>
</dbReference>
<dbReference type="InterPro" id="IPR003886">
    <property type="entry name" value="NIDO_dom"/>
</dbReference>
<dbReference type="PANTHER" id="PTHR12916">
    <property type="entry name" value="CYTOCHROME C OXIDASE POLYPEPTIDE VIC-2"/>
    <property type="match status" value="1"/>
</dbReference>
<dbReference type="PROSITE" id="PS01187">
    <property type="entry name" value="EGF_CA"/>
    <property type="match status" value="2"/>
</dbReference>
<feature type="compositionally biased region" description="Polar residues" evidence="5">
    <location>
        <begin position="56"/>
        <end position="73"/>
    </location>
</feature>
<proteinExistence type="predicted"/>
<dbReference type="GO" id="GO:0007219">
    <property type="term" value="P:Notch signaling pathway"/>
    <property type="evidence" value="ECO:0007669"/>
    <property type="project" value="TreeGrafter"/>
</dbReference>
<dbReference type="PROSITE" id="PS00010">
    <property type="entry name" value="ASX_HYDROXYL"/>
    <property type="match status" value="2"/>
</dbReference>
<dbReference type="GO" id="GO:0005112">
    <property type="term" value="F:Notch binding"/>
    <property type="evidence" value="ECO:0007669"/>
    <property type="project" value="TreeGrafter"/>
</dbReference>
<keyword evidence="9" id="KW-1185">Reference proteome</keyword>
<dbReference type="SMART" id="SM00179">
    <property type="entry name" value="EGF_CA"/>
    <property type="match status" value="2"/>
</dbReference>
<comment type="caution">
    <text evidence="8">The sequence shown here is derived from an EMBL/GenBank/DDBJ whole genome shotgun (WGS) entry which is preliminary data.</text>
</comment>
<protein>
    <recommendedName>
        <fullName evidence="7">EGF-like domain-containing protein</fullName>
    </recommendedName>
</protein>
<keyword evidence="2" id="KW-0677">Repeat</keyword>
<dbReference type="InterPro" id="IPR018097">
    <property type="entry name" value="EGF_Ca-bd_CS"/>
</dbReference>
<evidence type="ECO:0000256" key="2">
    <source>
        <dbReference type="ARBA" id="ARBA00022737"/>
    </source>
</evidence>
<dbReference type="OrthoDB" id="6102165at2759"/>
<dbReference type="Pfam" id="PF07645">
    <property type="entry name" value="EGF_CA"/>
    <property type="match status" value="2"/>
</dbReference>
<dbReference type="Proteomes" id="UP000245119">
    <property type="component" value="Linkage Group LG2"/>
</dbReference>
<accession>A0A2T7PUZ8</accession>
<feature type="compositionally biased region" description="Low complexity" evidence="5">
    <location>
        <begin position="74"/>
        <end position="94"/>
    </location>
</feature>
<dbReference type="EMBL" id="PZQS01000002">
    <property type="protein sequence ID" value="PVD37241.1"/>
    <property type="molecule type" value="Genomic_DNA"/>
</dbReference>
<dbReference type="STRING" id="400727.A0A2T7PUZ8"/>
<evidence type="ECO:0000256" key="3">
    <source>
        <dbReference type="ARBA" id="ARBA00023157"/>
    </source>
</evidence>
<evidence type="ECO:0000313" key="8">
    <source>
        <dbReference type="EMBL" id="PVD37241.1"/>
    </source>
</evidence>
<feature type="domain" description="EGF-like" evidence="7">
    <location>
        <begin position="179"/>
        <end position="215"/>
    </location>
</feature>
<dbReference type="PANTHER" id="PTHR12916:SF9">
    <property type="entry name" value="NEUROGENIC LOCUS NOTCH HOMOLOG PROTEIN 1-RELATED"/>
    <property type="match status" value="1"/>
</dbReference>
<feature type="domain" description="EGF-like" evidence="7">
    <location>
        <begin position="141"/>
        <end position="177"/>
    </location>
</feature>